<protein>
    <recommendedName>
        <fullName evidence="3">Head-tail adaptor protein</fullName>
    </recommendedName>
</protein>
<dbReference type="eggNOG" id="ENOG502ZGHD">
    <property type="taxonomic scope" value="Bacteria"/>
</dbReference>
<dbReference type="RefSeq" id="WP_034324997.1">
    <property type="nucleotide sequence ID" value="NZ_JOTP01000037.1"/>
</dbReference>
<sequence length="110" mass="12801">MDYGRLNTPISFVKKGNQKDPISRENTTTLERLFTTWAERRDQKLREKLSTAGTVLEDSLTYVIRYQQVSTISNAMHVQDHLTNELYQVIDILPNEQDKDLINVFVKKVS</sequence>
<organism evidence="1 2">
    <name type="scientific">Bacillus zhangzhouensis</name>
    <dbReference type="NCBI Taxonomy" id="1178540"/>
    <lineage>
        <taxon>Bacteria</taxon>
        <taxon>Bacillati</taxon>
        <taxon>Bacillota</taxon>
        <taxon>Bacilli</taxon>
        <taxon>Bacillales</taxon>
        <taxon>Bacillaceae</taxon>
        <taxon>Bacillus</taxon>
    </lineage>
</organism>
<dbReference type="Gene3D" id="2.40.10.270">
    <property type="entry name" value="Bacteriophage SPP1 head-tail adaptor protein"/>
    <property type="match status" value="1"/>
</dbReference>
<comment type="caution">
    <text evidence="1">The sequence shown here is derived from an EMBL/GenBank/DDBJ whole genome shotgun (WGS) entry which is preliminary data.</text>
</comment>
<dbReference type="InterPro" id="IPR038666">
    <property type="entry name" value="SSP1_head-tail_sf"/>
</dbReference>
<dbReference type="EMBL" id="JOTP01000037">
    <property type="protein sequence ID" value="KEP24971.1"/>
    <property type="molecule type" value="Genomic_DNA"/>
</dbReference>
<dbReference type="Pfam" id="PF05521">
    <property type="entry name" value="Phage_HCP"/>
    <property type="match status" value="1"/>
</dbReference>
<proteinExistence type="predicted"/>
<gene>
    <name evidence="1" type="ORF">BA70_12780</name>
</gene>
<dbReference type="Proteomes" id="UP000028091">
    <property type="component" value="Unassembled WGS sequence"/>
</dbReference>
<dbReference type="InterPro" id="IPR008767">
    <property type="entry name" value="Phage_SPP1_head-tail_adaptor"/>
</dbReference>
<accession>A0A081L6U5</accession>
<name>A0A081L6U5_9BACI</name>
<dbReference type="OrthoDB" id="2911310at2"/>
<evidence type="ECO:0008006" key="3">
    <source>
        <dbReference type="Google" id="ProtNLM"/>
    </source>
</evidence>
<keyword evidence="2" id="KW-1185">Reference proteome</keyword>
<dbReference type="AlphaFoldDB" id="A0A081L6U5"/>
<evidence type="ECO:0000313" key="1">
    <source>
        <dbReference type="EMBL" id="KEP24971.1"/>
    </source>
</evidence>
<evidence type="ECO:0000313" key="2">
    <source>
        <dbReference type="Proteomes" id="UP000028091"/>
    </source>
</evidence>
<reference evidence="1 2" key="1">
    <citation type="submission" date="2012-09" db="EMBL/GenBank/DDBJ databases">
        <title>Genome Sequence of Bacillus sp. DW5-4.</title>
        <authorList>
            <person name="Lai Q."/>
            <person name="Liu Y."/>
            <person name="Shao Z."/>
        </authorList>
    </citation>
    <scope>NUCLEOTIDE SEQUENCE [LARGE SCALE GENOMIC DNA]</scope>
    <source>
        <strain evidence="1 2">DW5-4</strain>
    </source>
</reference>